<dbReference type="SUPFAM" id="SSF50494">
    <property type="entry name" value="Trypsin-like serine proteases"/>
    <property type="match status" value="1"/>
</dbReference>
<accession>A0ABR9EFA9</accession>
<evidence type="ECO:0000259" key="2">
    <source>
        <dbReference type="Pfam" id="PF24883"/>
    </source>
</evidence>
<dbReference type="InterPro" id="IPR009003">
    <property type="entry name" value="Peptidase_S1_PA"/>
</dbReference>
<evidence type="ECO:0000256" key="1">
    <source>
        <dbReference type="ARBA" id="ARBA00022737"/>
    </source>
</evidence>
<protein>
    <recommendedName>
        <fullName evidence="2">Nephrocystin 3-like N-terminal domain-containing protein</fullName>
    </recommendedName>
</protein>
<comment type="caution">
    <text evidence="3">The sequence shown here is derived from an EMBL/GenBank/DDBJ whole genome shotgun (WGS) entry which is preliminary data.</text>
</comment>
<dbReference type="Pfam" id="PF13365">
    <property type="entry name" value="Trypsin_2"/>
    <property type="match status" value="1"/>
</dbReference>
<dbReference type="EMBL" id="AQGV01000013">
    <property type="protein sequence ID" value="MBE0369666.1"/>
    <property type="molecule type" value="Genomic_DNA"/>
</dbReference>
<dbReference type="InterPro" id="IPR043504">
    <property type="entry name" value="Peptidase_S1_PA_chymotrypsin"/>
</dbReference>
<dbReference type="Pfam" id="PF24883">
    <property type="entry name" value="NPHP3_N"/>
    <property type="match status" value="1"/>
</dbReference>
<dbReference type="InterPro" id="IPR027417">
    <property type="entry name" value="P-loop_NTPase"/>
</dbReference>
<evidence type="ECO:0000313" key="3">
    <source>
        <dbReference type="EMBL" id="MBE0369666.1"/>
    </source>
</evidence>
<dbReference type="SUPFAM" id="SSF52540">
    <property type="entry name" value="P-loop containing nucleoside triphosphate hydrolases"/>
    <property type="match status" value="1"/>
</dbReference>
<reference evidence="3 4" key="1">
    <citation type="submission" date="2015-03" db="EMBL/GenBank/DDBJ databases">
        <title>Genome sequence of Pseudoalteromonas aurantia.</title>
        <authorList>
            <person name="Xie B.-B."/>
            <person name="Rong J.-C."/>
            <person name="Qin Q.-L."/>
            <person name="Zhang Y.-Z."/>
        </authorList>
    </citation>
    <scope>NUCLEOTIDE SEQUENCE [LARGE SCALE GENOMIC DNA]</scope>
    <source>
        <strain evidence="3 4">208</strain>
    </source>
</reference>
<organism evidence="3 4">
    <name type="scientific">Pseudoalteromonas aurantia 208</name>
    <dbReference type="NCBI Taxonomy" id="1314867"/>
    <lineage>
        <taxon>Bacteria</taxon>
        <taxon>Pseudomonadati</taxon>
        <taxon>Pseudomonadota</taxon>
        <taxon>Gammaproteobacteria</taxon>
        <taxon>Alteromonadales</taxon>
        <taxon>Pseudoalteromonadaceae</taxon>
        <taxon>Pseudoalteromonas</taxon>
    </lineage>
</organism>
<feature type="domain" description="Nephrocystin 3-like N-terminal" evidence="2">
    <location>
        <begin position="220"/>
        <end position="352"/>
    </location>
</feature>
<dbReference type="RefSeq" id="WP_192508876.1">
    <property type="nucleotide sequence ID" value="NZ_AQGV01000013.1"/>
</dbReference>
<proteinExistence type="predicted"/>
<name>A0ABR9EFA9_9GAMM</name>
<sequence>MQNYLEKYVGRVYCNDDVGTAFLVSKKELLTAYHTVENVEENTTVIFVELDEISSEPLEVRLKDFDESLDIAILELIQPLDIEYFLKLSNQVIRNNSTWSTFGFPGGKLNAGAKLDGTVARSNVNIERSNYELDLEYNQSNECIEGLSGAPLMVSDTTIGVITKELDGTLGAISVCKIATLLDKNDITYESLEESLGDENGFELNTPVVDKLTNNITSLDSGYLFLKGHPGSGKTTIVESIGYAQSDIAVLGKYFLLEKGKENLLSLRMNHLKFLEWLEDIVVADLYNSIPQKSERDINQWITTTLDLLQKLSEKYVAKQTKCVIFVDGIDELFKSNKIEEFFSALPVTLPKNVIFVIVGQNENSLPPKHIIQDEEKIILVTPLPVNTCLRLINKELPELAYDLRNKIGKCSEYHPLYLRYLIEYVRTNIAVDGEQEINKWLDRLPQVSGEIEIYYESLWQDILKKDELLYLISLITRFRERISHKSLIDTVPASMRISLDKNLDLISHFLTSKESIFAYHASLITFVNKKTKALEEDFQSQISLFCKNHIDISYSQRNILHHLLRATTEIRNETIDFCNQKWADSCSHNFVEPGLILADLKDALSFYLQAGCFISVTKLLLLSQRIKFRYNNVFALNAMELAEYLIALKKPKEALHHLFRESIPLVSTEDLIDIQYKLIMENNFEEAEFINSAIHSNFMGEYEKGSIAYEDILNFFISASINNCLISSTPSKSALNVIQLLHRFITSSSEGNEEEQEQKRKILLYILGHNTALLLLHHNIYSPIEELERREIPIDNSITMTLIQAYNHVGYFSDISGIQVDLGDIVKDIEYGLTIYKPDEEDSPMIIRLLDGALIKYDILEGLINGSTFKESPDFRESNGVDLNHNWLGSVLSNSKYKGFLDELYSPPDLELFTETEWEKSLESIISYIGYLLGFAWKLKVTSQESEQLSVDMLEKVLPLLKFDLLTRSKFERSYMLVEEVLPFIHNSILEFFSLYSKQNLSKYLDFIYEHSDKQLGVYSEGFRETIHTITKKLLPKIEHKKHIFQLLKKLEGHVLLGVQNRWDRCQELVLLATHYRALGSSRADGCFQELLNSSMGPSWYKEDQLGLINSSLSMLQRHNASWSPKELAPILDYAAGEMTFQRYIRMEKEEFIGSLCSSGKLSTAIKYFKNETIPLEPQLILHRAESNQIDSLYKGASYDTGVRKVDEQSGILNILENTKGIQPSLQWAISELFLIGDDRYISRFSEIFAKTINNSNAIQSNFYMNRIIRILISDMEFAIRNQFINGLNKHLEQRHFDELIVQINKNKIDVEVPTIPESTPSEVEHEDVTLVDRGEDDIANSIYLPGTFGTSKGLKKFDIHYALAKEASDIEDEITSKQELLLSLRAIQDSGWGVWSRNLGQNDEAFAELSKLCDVNELLEILTPLIIDEPHATDWLIVDKLISKFSNVLSPEKVEQLHECVIEHIKIMVSPPNHIVEDYEWMDFENSKTISNDQELMVFLLNFIDHPSPAIYSRVPSIIKSISRFEPDIYLPILAEHSLTGIQALSPEIAVGIIYSLAIEDVSQIKSHVNIQSLFSKIESCKHLVIKHTWSLIIACINNLDNSLWEEDISLDNAIFNSKPVDINGKIENRIDINNLGDSLTYILSKLTKIGVWKNSDLLSLNKLLIQNSPCLGFDEIVRINDKIHKGYNLGENKKFINDQLMPVINQIVQDRVTEENINSVISALRQFNPNFPDESIQNYCQNGLDEKIIKFLSSSSQNPMDFLKEGDNEYLHYFEVVVPDDSNPKVIEISIFLSNSKASLQPSEFQANQHPMVKDIHELKKRKSECFLFNCSPGMNYTGGRITPSFINLGVQGFAGKIKHNDISENHWIEGRCWDSEQLGRPVREGNRLMITSEKLDLLAQRGWEIYWRVDYNFTSQFVINRKTLEVSMIN</sequence>
<dbReference type="InterPro" id="IPR056884">
    <property type="entry name" value="NPHP3-like_N"/>
</dbReference>
<evidence type="ECO:0000313" key="4">
    <source>
        <dbReference type="Proteomes" id="UP000615755"/>
    </source>
</evidence>
<dbReference type="Gene3D" id="2.40.10.10">
    <property type="entry name" value="Trypsin-like serine proteases"/>
    <property type="match status" value="2"/>
</dbReference>
<dbReference type="Gene3D" id="3.40.50.300">
    <property type="entry name" value="P-loop containing nucleotide triphosphate hydrolases"/>
    <property type="match status" value="1"/>
</dbReference>
<keyword evidence="1" id="KW-0677">Repeat</keyword>
<gene>
    <name evidence="3" type="ORF">PAUR_a4217</name>
</gene>
<keyword evidence="4" id="KW-1185">Reference proteome</keyword>
<dbReference type="Proteomes" id="UP000615755">
    <property type="component" value="Unassembled WGS sequence"/>
</dbReference>